<dbReference type="Proteomes" id="UP000199347">
    <property type="component" value="Unassembled WGS sequence"/>
</dbReference>
<dbReference type="STRING" id="1120955.SAMN03080610_01251"/>
<feature type="domain" description="DUF2470" evidence="1">
    <location>
        <begin position="177"/>
        <end position="246"/>
    </location>
</feature>
<organism evidence="3 4">
    <name type="scientific">Afifella marina DSM 2698</name>
    <dbReference type="NCBI Taxonomy" id="1120955"/>
    <lineage>
        <taxon>Bacteria</taxon>
        <taxon>Pseudomonadati</taxon>
        <taxon>Pseudomonadota</taxon>
        <taxon>Alphaproteobacteria</taxon>
        <taxon>Hyphomicrobiales</taxon>
        <taxon>Afifellaceae</taxon>
        <taxon>Afifella</taxon>
    </lineage>
</organism>
<dbReference type="InterPro" id="IPR055343">
    <property type="entry name" value="CREG_beta-barrel"/>
</dbReference>
<dbReference type="Pfam" id="PF13883">
    <property type="entry name" value="CREG_beta-barrel"/>
    <property type="match status" value="1"/>
</dbReference>
<dbReference type="GO" id="GO:0005737">
    <property type="term" value="C:cytoplasm"/>
    <property type="evidence" value="ECO:0007669"/>
    <property type="project" value="UniProtKB-ARBA"/>
</dbReference>
<dbReference type="Gene3D" id="3.20.180.10">
    <property type="entry name" value="PNP-oxidase-like"/>
    <property type="match status" value="1"/>
</dbReference>
<protein>
    <submittedName>
        <fullName evidence="3">Uncharacterized protein</fullName>
    </submittedName>
</protein>
<dbReference type="PANTHER" id="PTHR13343:SF17">
    <property type="entry name" value="CELLULAR REPRESSOR OF E1A-STIMULATED GENES, ISOFORM A"/>
    <property type="match status" value="1"/>
</dbReference>
<dbReference type="InterPro" id="IPR019595">
    <property type="entry name" value="DUF2470"/>
</dbReference>
<gene>
    <name evidence="3" type="ORF">SAMN03080610_01251</name>
</gene>
<name>A0A1G5N103_AFIMA</name>
<dbReference type="EMBL" id="FMVW01000002">
    <property type="protein sequence ID" value="SCZ30370.1"/>
    <property type="molecule type" value="Genomic_DNA"/>
</dbReference>
<dbReference type="RefSeq" id="WP_092810661.1">
    <property type="nucleotide sequence ID" value="NZ_FMVW01000002.1"/>
</dbReference>
<dbReference type="InterPro" id="IPR037119">
    <property type="entry name" value="Haem_oxidase_HugZ-like_sf"/>
</dbReference>
<evidence type="ECO:0000313" key="4">
    <source>
        <dbReference type="Proteomes" id="UP000199347"/>
    </source>
</evidence>
<dbReference type="OrthoDB" id="9814594at2"/>
<proteinExistence type="predicted"/>
<dbReference type="Gene3D" id="2.30.110.10">
    <property type="entry name" value="Electron Transport, Fmn-binding Protein, Chain A"/>
    <property type="match status" value="1"/>
</dbReference>
<keyword evidence="4" id="KW-1185">Reference proteome</keyword>
<reference evidence="3 4" key="1">
    <citation type="submission" date="2016-10" db="EMBL/GenBank/DDBJ databases">
        <authorList>
            <person name="de Groot N.N."/>
        </authorList>
    </citation>
    <scope>NUCLEOTIDE SEQUENCE [LARGE SCALE GENOMIC DNA]</scope>
    <source>
        <strain evidence="3 4">DSM 2698</strain>
    </source>
</reference>
<sequence length="257" mass="28674">MNDKNKVIRPTDDEARSLAKRLIRMARFGALATLEAETGHPLATRTALATDMDGTPIILISELSAHRHALMSDPRCSLMVGEPGRGDPLAHPRLTMMGKARRVAAEDPAHQRLRRRYLARQPKAQLYVDFADFAFFRIEPERASLNGGFGKAFLLEREDFVLPSELVAELEPVEYEAVKHMNEDHREAIGLYATVLCKGKAPADEWWMASLDPEGADLVSGDLVERLVFLERLASPQDLQPMLVRLAKDARARQPAG</sequence>
<dbReference type="AlphaFoldDB" id="A0A1G5N103"/>
<dbReference type="InterPro" id="IPR012349">
    <property type="entry name" value="Split_barrel_FMN-bd"/>
</dbReference>
<evidence type="ECO:0000259" key="1">
    <source>
        <dbReference type="Pfam" id="PF10615"/>
    </source>
</evidence>
<evidence type="ECO:0000259" key="2">
    <source>
        <dbReference type="Pfam" id="PF13883"/>
    </source>
</evidence>
<feature type="domain" description="CREG-like beta-barrel" evidence="2">
    <location>
        <begin position="10"/>
        <end position="159"/>
    </location>
</feature>
<accession>A0A1G5N103</accession>
<dbReference type="SUPFAM" id="SSF50475">
    <property type="entry name" value="FMN-binding split barrel"/>
    <property type="match status" value="1"/>
</dbReference>
<dbReference type="Pfam" id="PF10615">
    <property type="entry name" value="DUF2470"/>
    <property type="match status" value="1"/>
</dbReference>
<evidence type="ECO:0000313" key="3">
    <source>
        <dbReference type="EMBL" id="SCZ30370.1"/>
    </source>
</evidence>
<dbReference type="PANTHER" id="PTHR13343">
    <property type="entry name" value="CREG1 PROTEIN"/>
    <property type="match status" value="1"/>
</dbReference>